<feature type="domain" description="AB hydrolase-1" evidence="3">
    <location>
        <begin position="28"/>
        <end position="284"/>
    </location>
</feature>
<feature type="domain" description="AB hydrolase-1" evidence="3">
    <location>
        <begin position="316"/>
        <end position="728"/>
    </location>
</feature>
<evidence type="ECO:0000256" key="2">
    <source>
        <dbReference type="ARBA" id="ARBA00022801"/>
    </source>
</evidence>
<dbReference type="PANTHER" id="PTHR43798">
    <property type="entry name" value="MONOACYLGLYCEROL LIPASE"/>
    <property type="match status" value="1"/>
</dbReference>
<accession>A0A2A4JFX9</accession>
<keyword evidence="2" id="KW-0378">Hydrolase</keyword>
<dbReference type="STRING" id="7102.A0A2A4JFX9"/>
<protein>
    <recommendedName>
        <fullName evidence="3">AB hydrolase-1 domain-containing protein</fullName>
    </recommendedName>
</protein>
<dbReference type="Gene3D" id="3.40.50.1820">
    <property type="entry name" value="alpha/beta hydrolase"/>
    <property type="match status" value="3"/>
</dbReference>
<comment type="similarity">
    <text evidence="1">Belongs to the AB hydrolase superfamily.</text>
</comment>
<evidence type="ECO:0000259" key="3">
    <source>
        <dbReference type="Pfam" id="PF00561"/>
    </source>
</evidence>
<gene>
    <name evidence="4" type="ORF">B5V51_2667</name>
</gene>
<dbReference type="Pfam" id="PF00561">
    <property type="entry name" value="Abhydrolase_1"/>
    <property type="match status" value="2"/>
</dbReference>
<dbReference type="PANTHER" id="PTHR43798:SF14">
    <property type="entry name" value="SERINE HYDROLASE-LIKE PROTEIN DDB_G0286239"/>
    <property type="match status" value="1"/>
</dbReference>
<evidence type="ECO:0000256" key="1">
    <source>
        <dbReference type="ARBA" id="ARBA00008645"/>
    </source>
</evidence>
<dbReference type="AlphaFoldDB" id="A0A2A4JFX9"/>
<dbReference type="SUPFAM" id="SSF53474">
    <property type="entry name" value="alpha/beta-Hydrolases"/>
    <property type="match status" value="2"/>
</dbReference>
<name>A0A2A4JFX9_HELVI</name>
<organism evidence="4">
    <name type="scientific">Heliothis virescens</name>
    <name type="common">Tobacco budworm moth</name>
    <dbReference type="NCBI Taxonomy" id="7102"/>
    <lineage>
        <taxon>Eukaryota</taxon>
        <taxon>Metazoa</taxon>
        <taxon>Ecdysozoa</taxon>
        <taxon>Arthropoda</taxon>
        <taxon>Hexapoda</taxon>
        <taxon>Insecta</taxon>
        <taxon>Pterygota</taxon>
        <taxon>Neoptera</taxon>
        <taxon>Endopterygota</taxon>
        <taxon>Lepidoptera</taxon>
        <taxon>Glossata</taxon>
        <taxon>Ditrysia</taxon>
        <taxon>Noctuoidea</taxon>
        <taxon>Noctuidae</taxon>
        <taxon>Heliothinae</taxon>
        <taxon>Heliothis</taxon>
    </lineage>
</organism>
<dbReference type="GO" id="GO:0016020">
    <property type="term" value="C:membrane"/>
    <property type="evidence" value="ECO:0007669"/>
    <property type="project" value="TreeGrafter"/>
</dbReference>
<proteinExistence type="inferred from homology"/>
<dbReference type="InterPro" id="IPR000073">
    <property type="entry name" value="AB_hydrolase_1"/>
</dbReference>
<dbReference type="InterPro" id="IPR029058">
    <property type="entry name" value="AB_hydrolase_fold"/>
</dbReference>
<evidence type="ECO:0000313" key="4">
    <source>
        <dbReference type="EMBL" id="PCG70729.1"/>
    </source>
</evidence>
<dbReference type="InterPro" id="IPR050266">
    <property type="entry name" value="AB_hydrolase_sf"/>
</dbReference>
<dbReference type="EMBL" id="NWSH01001605">
    <property type="protein sequence ID" value="PCG70729.1"/>
    <property type="molecule type" value="Genomic_DNA"/>
</dbReference>
<dbReference type="GO" id="GO:0016787">
    <property type="term" value="F:hydrolase activity"/>
    <property type="evidence" value="ECO:0007669"/>
    <property type="project" value="UniProtKB-KW"/>
</dbReference>
<reference evidence="4" key="1">
    <citation type="submission" date="2017-09" db="EMBL/GenBank/DDBJ databases">
        <title>Contemporary evolution of a Lepidopteran species, Heliothis virescens, in response to modern agricultural practices.</title>
        <authorList>
            <person name="Fritz M.L."/>
            <person name="Deyonke A.M."/>
            <person name="Papanicolaou A."/>
            <person name="Micinski S."/>
            <person name="Westbrook J."/>
            <person name="Gould F."/>
        </authorList>
    </citation>
    <scope>NUCLEOTIDE SEQUENCE [LARGE SCALE GENOMIC DNA]</scope>
    <source>
        <strain evidence="4">HvINT-</strain>
        <tissue evidence="4">Whole body</tissue>
    </source>
</reference>
<comment type="caution">
    <text evidence="4">The sequence shown here is derived from an EMBL/GenBank/DDBJ whole genome shotgun (WGS) entry which is preliminary data.</text>
</comment>
<sequence length="747" mass="85538">MTKPTEELTVDATWGKIAMVSWGNPAKPPMLLVHGYMDSAATFTLLVEQLPDTHYYVALDMPGHGKSDPFPPGLLVSHLNIVEVIRLIVKQMDWKNFVYMSHSMGFVIGILYNHLFPGKITKMIHIDPAAPISMYYYVHNTPQRWYQHLYDTYYSGYHRWNAGSTRRLTLDEAVNLLVRNRSISENQAEVVLSRALVPDGEGKFKLSWETRMKQIASAPISEETFYTVMTQHAPPMLIVEASEDVSVPPGREFAASILEKCRLMLPNFHRVTVTGGHDVHITHPESIAPHVEKFLKPNKDCRFLKLSSRGHPDGEPVLCIHGRQDSSSVFDPVLNMMPNTNHYVCLDMPGNGLSDGLPPGFSVFSGGFKSAALFLDNVSAPSFNLPRQVMHYAELFHIPPIPKKGFIEFHKKRQMTYMIYAPDGPKMMRFHFLMAMELAIAHLGWDQFIFIGHSMGCEQGLFFNAIHPNRITKMVLLDANPTLMRMQVDDPADYHLAYFDTYYENFHKENFERKSHTRLTARRAMARARDLTDKECAHLLERNFHPTSDAAQWHPIYKWHPSEAERPRVGVLILNEENSLTAIIEAFNDEERAMARGSRYEPCEEEMAERLTDFIVRNQLGVIDKNPNESQVTEVVRRVRDDSEVGYLSWDNRLKNLAPTNFGNDYYFELFKTIPPTLLISASDGAKNIPRNNNWREGAKELLDKMATLENFHRVDVEGGHDVHFTHPERVAPYIIKFLENKVNSKL</sequence>